<dbReference type="PANTHER" id="PTHR31689:SF0">
    <property type="entry name" value="DIAMINOPIMELATE EPIMERASE"/>
    <property type="match status" value="1"/>
</dbReference>
<dbReference type="GO" id="GO:0005829">
    <property type="term" value="C:cytosol"/>
    <property type="evidence" value="ECO:0007669"/>
    <property type="project" value="TreeGrafter"/>
</dbReference>
<dbReference type="RefSeq" id="WP_151126189.1">
    <property type="nucleotide sequence ID" value="NZ_VZQZ01000001.1"/>
</dbReference>
<accession>A0A7J4ZUK9</accession>
<evidence type="ECO:0000256" key="1">
    <source>
        <dbReference type="ARBA" id="ARBA00005196"/>
    </source>
</evidence>
<keyword evidence="11" id="KW-1185">Reference proteome</keyword>
<reference evidence="10 11" key="1">
    <citation type="submission" date="2019-09" db="EMBL/GenBank/DDBJ databases">
        <title>Geobacter sp. Red96, a novel strain isolated from paddy soil.</title>
        <authorList>
            <person name="Xu Z."/>
            <person name="Masuda Y."/>
            <person name="Itoh H."/>
            <person name="Senoo K."/>
        </authorList>
    </citation>
    <scope>NUCLEOTIDE SEQUENCE [LARGE SCALE GENOMIC DNA]</scope>
    <source>
        <strain evidence="10 11">Red96</strain>
    </source>
</reference>
<dbReference type="InterPro" id="IPR018510">
    <property type="entry name" value="DAP_epimerase_AS"/>
</dbReference>
<feature type="binding site" evidence="8">
    <location>
        <position position="195"/>
    </location>
    <ligand>
        <name>substrate</name>
    </ligand>
</feature>
<dbReference type="UniPathway" id="UPA00034">
    <property type="reaction ID" value="UER00025"/>
</dbReference>
<evidence type="ECO:0000256" key="6">
    <source>
        <dbReference type="ARBA" id="ARBA00023235"/>
    </source>
</evidence>
<gene>
    <name evidence="8" type="primary">dapF</name>
    <name evidence="10" type="ORF">F6V25_00540</name>
</gene>
<evidence type="ECO:0000256" key="3">
    <source>
        <dbReference type="ARBA" id="ARBA00013080"/>
    </source>
</evidence>
<keyword evidence="4 8" id="KW-0028">Amino-acid biosynthesis</keyword>
<comment type="caution">
    <text evidence="8">Lacks conserved residue(s) required for the propagation of feature annotation.</text>
</comment>
<dbReference type="PROSITE" id="PS01326">
    <property type="entry name" value="DAP_EPIMERASE"/>
    <property type="match status" value="1"/>
</dbReference>
<dbReference type="GO" id="GO:0008837">
    <property type="term" value="F:diaminopimelate epimerase activity"/>
    <property type="evidence" value="ECO:0007669"/>
    <property type="project" value="UniProtKB-UniRule"/>
</dbReference>
<dbReference type="HAMAP" id="MF_00197">
    <property type="entry name" value="DAP_epimerase"/>
    <property type="match status" value="1"/>
</dbReference>
<proteinExistence type="inferred from homology"/>
<evidence type="ECO:0000256" key="7">
    <source>
        <dbReference type="ARBA" id="ARBA00051712"/>
    </source>
</evidence>
<feature type="binding site" evidence="8">
    <location>
        <position position="62"/>
    </location>
    <ligand>
        <name>substrate</name>
    </ligand>
</feature>
<organism evidence="10 11">
    <name type="scientific">Oryzomonas japonica</name>
    <dbReference type="NCBI Taxonomy" id="2603858"/>
    <lineage>
        <taxon>Bacteria</taxon>
        <taxon>Pseudomonadati</taxon>
        <taxon>Thermodesulfobacteriota</taxon>
        <taxon>Desulfuromonadia</taxon>
        <taxon>Geobacterales</taxon>
        <taxon>Geobacteraceae</taxon>
        <taxon>Oryzomonas</taxon>
    </lineage>
</organism>
<name>A0A7J4ZUK9_9BACT</name>
<comment type="function">
    <text evidence="8">Catalyzes the stereoinversion of LL-2,6-diaminopimelate (L,L-DAP) to meso-diaminopimelate (meso-DAP), a precursor of L-lysine and an essential component of the bacterial peptidoglycan.</text>
</comment>
<dbReference type="NCBIfam" id="TIGR00652">
    <property type="entry name" value="DapF"/>
    <property type="match status" value="1"/>
</dbReference>
<feature type="binding site" evidence="8">
    <location>
        <begin position="223"/>
        <end position="224"/>
    </location>
    <ligand>
        <name>substrate</name>
    </ligand>
</feature>
<comment type="subunit">
    <text evidence="8">Homodimer.</text>
</comment>
<dbReference type="Gene3D" id="3.10.310.10">
    <property type="entry name" value="Diaminopimelate Epimerase, Chain A, domain 1"/>
    <property type="match status" value="2"/>
</dbReference>
<keyword evidence="6 8" id="KW-0413">Isomerase</keyword>
<evidence type="ECO:0000256" key="2">
    <source>
        <dbReference type="ARBA" id="ARBA00010219"/>
    </source>
</evidence>
<dbReference type="GO" id="GO:0009089">
    <property type="term" value="P:lysine biosynthetic process via diaminopimelate"/>
    <property type="evidence" value="ECO:0007669"/>
    <property type="project" value="UniProtKB-UniRule"/>
</dbReference>
<comment type="caution">
    <text evidence="10">The sequence shown here is derived from an EMBL/GenBank/DDBJ whole genome shotgun (WGS) entry which is preliminary data.</text>
</comment>
<feature type="site" description="Could be important to modulate the pK values of the two catalytic cysteine residues" evidence="8">
    <location>
        <position position="213"/>
    </location>
</feature>
<feature type="active site" description="Proton donor" evidence="8">
    <location>
        <position position="71"/>
    </location>
</feature>
<keyword evidence="8" id="KW-0963">Cytoplasm</keyword>
<feature type="active site" description="Proton acceptor" evidence="8">
    <location>
        <position position="222"/>
    </location>
</feature>
<sequence>MKFTKMQGAGNDYVYVNCFEETVAHPQQAAIQVSNRNFGIGSDGLILIMPSDKADVRMRMFNSDGSESEMCGNGIRCVAKYAYDHGIVSKTEITAETGAGILTLRLVPGSDGTIEKVRVNMGPPRLTRGEIPMTGDAAAKVIAEPLTVLDRTFQITCASMGNPHCVIFVDDVENFPVATYGPLIEHHELFPRRTNVEFVQIFSRSEVRQRTWERGAGETLACGTGSSAVTAACVLNGLTERKILNHLLGGDLEMEWAEDGTIYMTGPAVEVFNGEIKL</sequence>
<feature type="active site" evidence="9">
    <location>
        <position position="71"/>
    </location>
</feature>
<dbReference type="InterPro" id="IPR001653">
    <property type="entry name" value="DAP_epimerase_DapF"/>
</dbReference>
<feature type="binding site" evidence="8">
    <location>
        <position position="11"/>
    </location>
    <ligand>
        <name>substrate</name>
    </ligand>
</feature>
<evidence type="ECO:0000256" key="8">
    <source>
        <dbReference type="HAMAP-Rule" id="MF_00197"/>
    </source>
</evidence>
<dbReference type="Proteomes" id="UP000420562">
    <property type="component" value="Unassembled WGS sequence"/>
</dbReference>
<feature type="binding site" evidence="8">
    <location>
        <begin position="213"/>
        <end position="214"/>
    </location>
    <ligand>
        <name>substrate</name>
    </ligand>
</feature>
<keyword evidence="5 8" id="KW-0457">Lysine biosynthesis</keyword>
<evidence type="ECO:0000313" key="11">
    <source>
        <dbReference type="Proteomes" id="UP000420562"/>
    </source>
</evidence>
<comment type="similarity">
    <text evidence="2 8">Belongs to the diaminopimelate epimerase family.</text>
</comment>
<evidence type="ECO:0000313" key="10">
    <source>
        <dbReference type="EMBL" id="KAB0667222.1"/>
    </source>
</evidence>
<dbReference type="SUPFAM" id="SSF54506">
    <property type="entry name" value="Diaminopimelate epimerase-like"/>
    <property type="match status" value="1"/>
</dbReference>
<dbReference type="EC" id="5.1.1.7" evidence="3 8"/>
<dbReference type="EMBL" id="VZQZ01000001">
    <property type="protein sequence ID" value="KAB0667222.1"/>
    <property type="molecule type" value="Genomic_DNA"/>
</dbReference>
<feature type="site" description="Could be important to modulate the pK values of the two catalytic cysteine residues" evidence="8">
    <location>
        <position position="164"/>
    </location>
</feature>
<feature type="binding site" evidence="8">
    <location>
        <position position="162"/>
    </location>
    <ligand>
        <name>substrate</name>
    </ligand>
</feature>
<evidence type="ECO:0000256" key="4">
    <source>
        <dbReference type="ARBA" id="ARBA00022605"/>
    </source>
</evidence>
<dbReference type="PANTHER" id="PTHR31689">
    <property type="entry name" value="DIAMINOPIMELATE EPIMERASE, CHLOROPLASTIC"/>
    <property type="match status" value="1"/>
</dbReference>
<protein>
    <recommendedName>
        <fullName evidence="3 8">Diaminopimelate epimerase</fullName>
        <shortName evidence="8">DAP epimerase</shortName>
        <ecNumber evidence="3 8">5.1.1.7</ecNumber>
    </recommendedName>
    <alternativeName>
        <fullName evidence="8">PLP-independent amino acid racemase</fullName>
    </alternativeName>
</protein>
<dbReference type="Pfam" id="PF01678">
    <property type="entry name" value="DAP_epimerase"/>
    <property type="match status" value="2"/>
</dbReference>
<evidence type="ECO:0000256" key="5">
    <source>
        <dbReference type="ARBA" id="ARBA00023154"/>
    </source>
</evidence>
<dbReference type="AlphaFoldDB" id="A0A7J4ZUK9"/>
<feature type="binding site" evidence="8">
    <location>
        <begin position="72"/>
        <end position="73"/>
    </location>
    <ligand>
        <name>substrate</name>
    </ligand>
</feature>
<evidence type="ECO:0000256" key="9">
    <source>
        <dbReference type="PROSITE-ProRule" id="PRU10125"/>
    </source>
</evidence>
<comment type="pathway">
    <text evidence="1 8">Amino-acid biosynthesis; L-lysine biosynthesis via DAP pathway; DL-2,6-diaminopimelate from LL-2,6-diaminopimelate: step 1/1.</text>
</comment>
<comment type="catalytic activity">
    <reaction evidence="7 8">
        <text>(2S,6S)-2,6-diaminopimelate = meso-2,6-diaminopimelate</text>
        <dbReference type="Rhea" id="RHEA:15393"/>
        <dbReference type="ChEBI" id="CHEBI:57609"/>
        <dbReference type="ChEBI" id="CHEBI:57791"/>
        <dbReference type="EC" id="5.1.1.7"/>
    </reaction>
</comment>
<comment type="subcellular location">
    <subcellularLocation>
        <location evidence="8">Cytoplasm</location>
    </subcellularLocation>
</comment>